<reference evidence="1 2" key="1">
    <citation type="submission" date="2019-02" db="EMBL/GenBank/DDBJ databases">
        <title>Genome sequences of Aliivibrio finisterrensis strains from farmed Atlantic salmon.</title>
        <authorList>
            <person name="Bowman J.P."/>
        </authorList>
    </citation>
    <scope>NUCLEOTIDE SEQUENCE [LARGE SCALE GENOMIC DNA]</scope>
    <source>
        <strain evidence="1 2">A32</strain>
    </source>
</reference>
<sequence length="155" mass="17458">MSIVELIIDAITENGPLARVDIQDLLKGKHSLTNSAIGSAIHKMKKANALKMIGNSNQRPLYDLTDTPCFSQCDQCNKHRPIWVMKKKSVSIGNGKSKQLDVCSVCRNEEVKKRTRKEKIPGVDNLFKEFDEATPFNKLLRLPFGLPSQRYAECL</sequence>
<dbReference type="OrthoDB" id="5917838at2"/>
<dbReference type="Proteomes" id="UP000293465">
    <property type="component" value="Unassembled WGS sequence"/>
</dbReference>
<name>A0A4V1Z6C2_9GAMM</name>
<dbReference type="GeneID" id="56277094"/>
<accession>A0A4V1Z6C2</accession>
<proteinExistence type="predicted"/>
<evidence type="ECO:0000313" key="1">
    <source>
        <dbReference type="EMBL" id="RYU41310.1"/>
    </source>
</evidence>
<comment type="caution">
    <text evidence="1">The sequence shown here is derived from an EMBL/GenBank/DDBJ whole genome shotgun (WGS) entry which is preliminary data.</text>
</comment>
<evidence type="ECO:0000313" key="2">
    <source>
        <dbReference type="Proteomes" id="UP000293465"/>
    </source>
</evidence>
<organism evidence="1 2">
    <name type="scientific">Aliivibrio finisterrensis</name>
    <dbReference type="NCBI Taxonomy" id="511998"/>
    <lineage>
        <taxon>Bacteria</taxon>
        <taxon>Pseudomonadati</taxon>
        <taxon>Pseudomonadota</taxon>
        <taxon>Gammaproteobacteria</taxon>
        <taxon>Vibrionales</taxon>
        <taxon>Vibrionaceae</taxon>
        <taxon>Aliivibrio</taxon>
    </lineage>
</organism>
<dbReference type="EMBL" id="SEZJ01000030">
    <property type="protein sequence ID" value="RYU41310.1"/>
    <property type="molecule type" value="Genomic_DNA"/>
</dbReference>
<dbReference type="AlphaFoldDB" id="A0A4V1Z6C2"/>
<dbReference type="RefSeq" id="WP_130088374.1">
    <property type="nucleotide sequence ID" value="NZ_SEZJ01000030.1"/>
</dbReference>
<gene>
    <name evidence="1" type="ORF">ERW49_18700</name>
</gene>
<protein>
    <submittedName>
        <fullName evidence="1">Uncharacterized protein</fullName>
    </submittedName>
</protein>